<evidence type="ECO:0000256" key="6">
    <source>
        <dbReference type="ARBA" id="ARBA00022729"/>
    </source>
</evidence>
<feature type="domain" description="Leucine-rich repeat-containing N-terminal plant-type" evidence="14">
    <location>
        <begin position="39"/>
        <end position="75"/>
    </location>
</feature>
<evidence type="ECO:0000256" key="9">
    <source>
        <dbReference type="ARBA" id="ARBA00023136"/>
    </source>
</evidence>
<gene>
    <name evidence="15" type="ORF">RGQ29_002274</name>
</gene>
<dbReference type="Pfam" id="PF08263">
    <property type="entry name" value="LRRNT_2"/>
    <property type="match status" value="1"/>
</dbReference>
<keyword evidence="4" id="KW-0433">Leucine-rich repeat</keyword>
<keyword evidence="7" id="KW-0677">Repeat</keyword>
<evidence type="ECO:0000256" key="4">
    <source>
        <dbReference type="ARBA" id="ARBA00022614"/>
    </source>
</evidence>
<dbReference type="AlphaFoldDB" id="A0AAN7GNM5"/>
<keyword evidence="11" id="KW-0325">Glycoprotein</keyword>
<comment type="subcellular location">
    <subcellularLocation>
        <location evidence="1">Cell membrane</location>
        <topology evidence="1">Single-pass type I membrane protein</topology>
    </subcellularLocation>
</comment>
<dbReference type="EMBL" id="JAXUIC010000001">
    <property type="protein sequence ID" value="KAK4608819.1"/>
    <property type="molecule type" value="Genomic_DNA"/>
</dbReference>
<evidence type="ECO:0000313" key="15">
    <source>
        <dbReference type="EMBL" id="KAK4608819.1"/>
    </source>
</evidence>
<dbReference type="PROSITE" id="PS51450">
    <property type="entry name" value="LRR"/>
    <property type="match status" value="1"/>
</dbReference>
<comment type="similarity">
    <text evidence="2">Belongs to the RLP family.</text>
</comment>
<feature type="signal peptide" evidence="13">
    <location>
        <begin position="1"/>
        <end position="24"/>
    </location>
</feature>
<keyword evidence="5 12" id="KW-0812">Transmembrane</keyword>
<keyword evidence="3" id="KW-1003">Cell membrane</keyword>
<keyword evidence="9 12" id="KW-0472">Membrane</keyword>
<dbReference type="PANTHER" id="PTHR48063">
    <property type="entry name" value="LRR RECEPTOR-LIKE KINASE"/>
    <property type="match status" value="1"/>
</dbReference>
<keyword evidence="6 13" id="KW-0732">Signal</keyword>
<protein>
    <recommendedName>
        <fullName evidence="14">Leucine-rich repeat-containing N-terminal plant-type domain-containing protein</fullName>
    </recommendedName>
</protein>
<evidence type="ECO:0000256" key="8">
    <source>
        <dbReference type="ARBA" id="ARBA00022989"/>
    </source>
</evidence>
<accession>A0AAN7GNM5</accession>
<dbReference type="SUPFAM" id="SSF52047">
    <property type="entry name" value="RNI-like"/>
    <property type="match status" value="1"/>
</dbReference>
<feature type="transmembrane region" description="Helical" evidence="12">
    <location>
        <begin position="649"/>
        <end position="672"/>
    </location>
</feature>
<dbReference type="InterPro" id="IPR046956">
    <property type="entry name" value="RLP23-like"/>
</dbReference>
<feature type="chain" id="PRO_5042842748" description="Leucine-rich repeat-containing N-terminal plant-type domain-containing protein" evidence="13">
    <location>
        <begin position="25"/>
        <end position="708"/>
    </location>
</feature>
<comment type="caution">
    <text evidence="15">The sequence shown here is derived from an EMBL/GenBank/DDBJ whole genome shotgun (WGS) entry which is preliminary data.</text>
</comment>
<evidence type="ECO:0000313" key="16">
    <source>
        <dbReference type="Proteomes" id="UP001324115"/>
    </source>
</evidence>
<evidence type="ECO:0000256" key="3">
    <source>
        <dbReference type="ARBA" id="ARBA00022475"/>
    </source>
</evidence>
<dbReference type="Proteomes" id="UP001324115">
    <property type="component" value="Unassembled WGS sequence"/>
</dbReference>
<keyword evidence="8 12" id="KW-1133">Transmembrane helix</keyword>
<dbReference type="SUPFAM" id="SSF52058">
    <property type="entry name" value="L domain-like"/>
    <property type="match status" value="1"/>
</dbReference>
<evidence type="ECO:0000256" key="2">
    <source>
        <dbReference type="ARBA" id="ARBA00009592"/>
    </source>
</evidence>
<proteinExistence type="inferred from homology"/>
<dbReference type="FunFam" id="3.80.10.10:FF:001347">
    <property type="entry name" value="LRR receptor-like serine/threonine-protein kinase GSO2"/>
    <property type="match status" value="1"/>
</dbReference>
<dbReference type="Pfam" id="PF00560">
    <property type="entry name" value="LRR_1"/>
    <property type="match status" value="8"/>
</dbReference>
<evidence type="ECO:0000256" key="10">
    <source>
        <dbReference type="ARBA" id="ARBA00023170"/>
    </source>
</evidence>
<evidence type="ECO:0000259" key="14">
    <source>
        <dbReference type="Pfam" id="PF08263"/>
    </source>
</evidence>
<keyword evidence="16" id="KW-1185">Reference proteome</keyword>
<evidence type="ECO:0000256" key="12">
    <source>
        <dbReference type="SAM" id="Phobius"/>
    </source>
</evidence>
<evidence type="ECO:0000256" key="1">
    <source>
        <dbReference type="ARBA" id="ARBA00004251"/>
    </source>
</evidence>
<keyword evidence="10" id="KW-0675">Receptor</keyword>
<dbReference type="Pfam" id="PF13855">
    <property type="entry name" value="LRR_8"/>
    <property type="match status" value="1"/>
</dbReference>
<reference evidence="15 16" key="1">
    <citation type="journal article" date="2023" name="G3 (Bethesda)">
        <title>A haplotype-resolved chromosome-scale genome for Quercus rubra L. provides insights into the genetics of adaptive traits for red oak species.</title>
        <authorList>
            <person name="Kapoor B."/>
            <person name="Jenkins J."/>
            <person name="Schmutz J."/>
            <person name="Zhebentyayeva T."/>
            <person name="Kuelheim C."/>
            <person name="Coggeshall M."/>
            <person name="Heim C."/>
            <person name="Lasky J.R."/>
            <person name="Leites L."/>
            <person name="Islam-Faridi N."/>
            <person name="Romero-Severson J."/>
            <person name="DeLeo V.L."/>
            <person name="Lucas S.M."/>
            <person name="Lazic D."/>
            <person name="Gailing O."/>
            <person name="Carlson J."/>
            <person name="Staton M."/>
        </authorList>
    </citation>
    <scope>NUCLEOTIDE SEQUENCE [LARGE SCALE GENOMIC DNA]</scope>
    <source>
        <strain evidence="15">Pseudo-F2</strain>
    </source>
</reference>
<dbReference type="PANTHER" id="PTHR48063:SF101">
    <property type="entry name" value="LRR RECEPTOR-LIKE SERINE_THREONINE-PROTEIN KINASE FLS2"/>
    <property type="match status" value="1"/>
</dbReference>
<dbReference type="InterPro" id="IPR032675">
    <property type="entry name" value="LRR_dom_sf"/>
</dbReference>
<dbReference type="GO" id="GO:0005886">
    <property type="term" value="C:plasma membrane"/>
    <property type="evidence" value="ECO:0007669"/>
    <property type="project" value="UniProtKB-SubCell"/>
</dbReference>
<dbReference type="FunFam" id="3.80.10.10:FF:000041">
    <property type="entry name" value="LRR receptor-like serine/threonine-protein kinase ERECTA"/>
    <property type="match status" value="1"/>
</dbReference>
<dbReference type="InterPro" id="IPR013210">
    <property type="entry name" value="LRR_N_plant-typ"/>
</dbReference>
<evidence type="ECO:0000256" key="13">
    <source>
        <dbReference type="SAM" id="SignalP"/>
    </source>
</evidence>
<evidence type="ECO:0000256" key="5">
    <source>
        <dbReference type="ARBA" id="ARBA00022692"/>
    </source>
</evidence>
<organism evidence="15 16">
    <name type="scientific">Quercus rubra</name>
    <name type="common">Northern red oak</name>
    <name type="synonym">Quercus borealis</name>
    <dbReference type="NCBI Taxonomy" id="3512"/>
    <lineage>
        <taxon>Eukaryota</taxon>
        <taxon>Viridiplantae</taxon>
        <taxon>Streptophyta</taxon>
        <taxon>Embryophyta</taxon>
        <taxon>Tracheophyta</taxon>
        <taxon>Spermatophyta</taxon>
        <taxon>Magnoliopsida</taxon>
        <taxon>eudicotyledons</taxon>
        <taxon>Gunneridae</taxon>
        <taxon>Pentapetalae</taxon>
        <taxon>rosids</taxon>
        <taxon>fabids</taxon>
        <taxon>Fagales</taxon>
        <taxon>Fagaceae</taxon>
        <taxon>Quercus</taxon>
    </lineage>
</organism>
<dbReference type="InterPro" id="IPR001611">
    <property type="entry name" value="Leu-rich_rpt"/>
</dbReference>
<evidence type="ECO:0000256" key="11">
    <source>
        <dbReference type="ARBA" id="ARBA00023180"/>
    </source>
</evidence>
<name>A0AAN7GNM5_QUERU</name>
<dbReference type="Gene3D" id="3.80.10.10">
    <property type="entry name" value="Ribonuclease Inhibitor"/>
    <property type="match status" value="4"/>
</dbReference>
<evidence type="ECO:0000256" key="7">
    <source>
        <dbReference type="ARBA" id="ARBA00022737"/>
    </source>
</evidence>
<sequence length="708" mass="79348">MGGSSLQFLLTLSLLLLCMKPTTVNNLGLADTHFGCKEHERQALLKIKQDLIDDYGLLSSWSSDQDCCTWSGVKCRNQTGHLGNLSNLQHVDLSWNYFNKPENIEWLPQLSSLEFLGMSSVNLSKVNNWFHVVNKLPYLTSLYLYSCNLPNIFSVPLVNSSTSLDILSLSYNNLTSSSSVLEWLFNSNTSVVDLDLSNNQFQGSIPDDFTRINSLTHLYLDSNEFEGEIPKAFGGMCNLKTLCANHSIEGLNFDQNEIMGSLPDLTTFPSLRYLLLSQNHLYGKIPESLGIQSNLEFLYLQDNSLEGVISDAHFSKLTKLKHLYLSNNLLKFNSSSDWVPPFQLNEIDLGFCQLGPRFPKWLQTQKNYYLLDISNSGISDSLSNFNLVFSPQLKYMNLSYNQISGQIPNLSLEFTFSPIGLKILNLANNQFHGKIPSSVGSLLGIETLDLSNNSFSGELPPSLKNCTKLKFINLQDNNLSGEIPICIPTCLNNIIALAHKWAPNSTITNSYRNFVIPNGFMAGRYDDRAIWMWKGREREYQSILGLVKSIDFSSNKLVGTIPREILKLDGLISLNLSRNLLTGRIPLEIGKIPIGPQLSTFKAIAYEGNPNLCGFPLPKKCFGEEITQNPTVNGGHASMQDEEVGFITLGFYVCATLGFVIGFWGVFGTLLLNRAWQISYFKYLNYVKEKVCVTGVVDMVKLQRQLQT</sequence>